<dbReference type="PANTHER" id="PTHR37305">
    <property type="entry name" value="INTEGRAL MEMBRANE PROTEIN-RELATED"/>
    <property type="match status" value="1"/>
</dbReference>
<evidence type="ECO:0000313" key="3">
    <source>
        <dbReference type="Proteomes" id="UP000325787"/>
    </source>
</evidence>
<name>A0A5Q0H5M6_SACSY</name>
<dbReference type="Pfam" id="PF12679">
    <property type="entry name" value="ABC2_membrane_2"/>
    <property type="match status" value="1"/>
</dbReference>
<sequence length="286" mass="29965">MSEVLDLDAEHGFRPSRTLRLGVELRRQLRRKRTKLLLGLVALLPVVLVVAFGVGGDPDPEQRGSTFADLAVVSAPNFAVFGLYVAGSFLLPLVVASFFGDAVAGEASWSTLKYLLAIPVPRPRLLRQKALAAGVLSTGALLLFPAMSLLVGVVRYGAGDATSPAGDAVPFGESVLALAITGAYIVVQLAWMAGLALLLSVVFDSPLAAVGGGVLAAVLSQILDAITALGAAREYLPTHYAFAWIDVFSASVDWTNMANGTLLSLVYATALGVLAARRFSRKDITS</sequence>
<feature type="transmembrane region" description="Helical" evidence="1">
    <location>
        <begin position="36"/>
        <end position="55"/>
    </location>
</feature>
<feature type="transmembrane region" description="Helical" evidence="1">
    <location>
        <begin position="75"/>
        <end position="99"/>
    </location>
</feature>
<dbReference type="AlphaFoldDB" id="A0A5Q0H5M6"/>
<keyword evidence="1" id="KW-1133">Transmembrane helix</keyword>
<reference evidence="3" key="1">
    <citation type="journal article" date="2021" name="Curr. Microbiol.">
        <title>Complete genome of nocamycin-producing strain Saccharothrix syringae NRRL B-16468 reveals the biosynthetic potential for secondary metabolites.</title>
        <authorList>
            <person name="Mo X."/>
            <person name="Yang S."/>
        </authorList>
    </citation>
    <scope>NUCLEOTIDE SEQUENCE [LARGE SCALE GENOMIC DNA]</scope>
    <source>
        <strain evidence="3">ATCC 51364 / DSM 43886 / JCM 6844 / KCTC 9398 / NBRC 14523 / NRRL B-16468 / INA 2240</strain>
    </source>
</reference>
<dbReference type="EMBL" id="CP034550">
    <property type="protein sequence ID" value="QFZ21205.1"/>
    <property type="molecule type" value="Genomic_DNA"/>
</dbReference>
<evidence type="ECO:0000313" key="2">
    <source>
        <dbReference type="EMBL" id="QFZ21205.1"/>
    </source>
</evidence>
<proteinExistence type="predicted"/>
<feature type="transmembrane region" description="Helical" evidence="1">
    <location>
        <begin position="174"/>
        <end position="200"/>
    </location>
</feature>
<feature type="transmembrane region" description="Helical" evidence="1">
    <location>
        <begin position="130"/>
        <end position="154"/>
    </location>
</feature>
<gene>
    <name evidence="2" type="ORF">EKG83_30875</name>
</gene>
<dbReference type="KEGG" id="ssyi:EKG83_30875"/>
<protein>
    <submittedName>
        <fullName evidence="2">ABC transporter permease</fullName>
    </submittedName>
</protein>
<keyword evidence="1" id="KW-0472">Membrane</keyword>
<accession>A0A5Q0H5M6</accession>
<dbReference type="GO" id="GO:0140359">
    <property type="term" value="F:ABC-type transporter activity"/>
    <property type="evidence" value="ECO:0007669"/>
    <property type="project" value="InterPro"/>
</dbReference>
<dbReference type="OrthoDB" id="3822483at2"/>
<keyword evidence="1" id="KW-0812">Transmembrane</keyword>
<feature type="transmembrane region" description="Helical" evidence="1">
    <location>
        <begin position="257"/>
        <end position="276"/>
    </location>
</feature>
<dbReference type="PANTHER" id="PTHR37305:SF1">
    <property type="entry name" value="MEMBRANE PROTEIN"/>
    <property type="match status" value="1"/>
</dbReference>
<dbReference type="RefSeq" id="WP_051766189.1">
    <property type="nucleotide sequence ID" value="NZ_CP034550.1"/>
</dbReference>
<evidence type="ECO:0000256" key="1">
    <source>
        <dbReference type="SAM" id="Phobius"/>
    </source>
</evidence>
<organism evidence="2 3">
    <name type="scientific">Saccharothrix syringae</name>
    <name type="common">Nocardiopsis syringae</name>
    <dbReference type="NCBI Taxonomy" id="103733"/>
    <lineage>
        <taxon>Bacteria</taxon>
        <taxon>Bacillati</taxon>
        <taxon>Actinomycetota</taxon>
        <taxon>Actinomycetes</taxon>
        <taxon>Pseudonocardiales</taxon>
        <taxon>Pseudonocardiaceae</taxon>
        <taxon>Saccharothrix</taxon>
    </lineage>
</organism>
<keyword evidence="3" id="KW-1185">Reference proteome</keyword>
<dbReference type="Proteomes" id="UP000325787">
    <property type="component" value="Chromosome"/>
</dbReference>
<feature type="transmembrane region" description="Helical" evidence="1">
    <location>
        <begin position="207"/>
        <end position="232"/>
    </location>
</feature>
<dbReference type="GO" id="GO:0005886">
    <property type="term" value="C:plasma membrane"/>
    <property type="evidence" value="ECO:0007669"/>
    <property type="project" value="UniProtKB-SubCell"/>
</dbReference>